<dbReference type="RefSeq" id="WP_377063156.1">
    <property type="nucleotide sequence ID" value="NZ_JBHSJJ010000003.1"/>
</dbReference>
<feature type="domain" description="Alpha-L-glutamate ligase-related protein ATP-grasp" evidence="1">
    <location>
        <begin position="185"/>
        <end position="337"/>
    </location>
</feature>
<evidence type="ECO:0000313" key="3">
    <source>
        <dbReference type="Proteomes" id="UP001595818"/>
    </source>
</evidence>
<dbReference type="InterPro" id="IPR039523">
    <property type="entry name" value="RimK-rel_E_lig_ATP-grasp"/>
</dbReference>
<comment type="caution">
    <text evidence="2">The sequence shown here is derived from an EMBL/GenBank/DDBJ whole genome shotgun (WGS) entry which is preliminary data.</text>
</comment>
<reference evidence="3" key="1">
    <citation type="journal article" date="2019" name="Int. J. Syst. Evol. Microbiol.">
        <title>The Global Catalogue of Microorganisms (GCM) 10K type strain sequencing project: providing services to taxonomists for standard genome sequencing and annotation.</title>
        <authorList>
            <consortium name="The Broad Institute Genomics Platform"/>
            <consortium name="The Broad Institute Genome Sequencing Center for Infectious Disease"/>
            <person name="Wu L."/>
            <person name="Ma J."/>
        </authorList>
    </citation>
    <scope>NUCLEOTIDE SEQUENCE [LARGE SCALE GENOMIC DNA]</scope>
    <source>
        <strain evidence="3">CGMCC 4.7466</strain>
    </source>
</reference>
<proteinExistence type="predicted"/>
<name>A0ABV9SYY3_9BACT</name>
<accession>A0ABV9SYY3</accession>
<organism evidence="2 3">
    <name type="scientific">Negadavirga shengliensis</name>
    <dbReference type="NCBI Taxonomy" id="1389218"/>
    <lineage>
        <taxon>Bacteria</taxon>
        <taxon>Pseudomonadati</taxon>
        <taxon>Bacteroidota</taxon>
        <taxon>Cytophagia</taxon>
        <taxon>Cytophagales</taxon>
        <taxon>Cyclobacteriaceae</taxon>
        <taxon>Negadavirga</taxon>
    </lineage>
</organism>
<evidence type="ECO:0000259" key="1">
    <source>
        <dbReference type="Pfam" id="PF14397"/>
    </source>
</evidence>
<dbReference type="EMBL" id="JBHSJJ010000003">
    <property type="protein sequence ID" value="MFC4871573.1"/>
    <property type="molecule type" value="Genomic_DNA"/>
</dbReference>
<evidence type="ECO:0000313" key="2">
    <source>
        <dbReference type="EMBL" id="MFC4871573.1"/>
    </source>
</evidence>
<dbReference type="Pfam" id="PF14397">
    <property type="entry name" value="ATPgrasp_ST"/>
    <property type="match status" value="1"/>
</dbReference>
<protein>
    <submittedName>
        <fullName evidence="2">Sugar-transfer associated ATP-grasp domain-containing protein</fullName>
    </submittedName>
</protein>
<sequence length="354" mass="40787">MSVDIRKLIIKGGERFDTWRKLVASRKMAVDIRKKIVNKKGGSVIDSGLERTIKAYARDKFGSTDYWLWLATYTELRGEFKAGWVPDDYYQCTLIPFLNPGEKSHSSTMKTFEFRLFGNYAIKPLFLLINQLFYDPNFCVIPIDQAEMILKEYNHEVVIKTDTGASAFSTRFLDWKDIDLKDYLKLKKNLVFQPSVQQHAAISAVYSRAINTLRITTFLDQNMGPKVMYIKLRLGANGSKVDNVKTGGLSVFIDKEGTPFNQAYDNLGLPIGDSHPDTGFKYRDIRIPNFEKALTICRESHNDYPYVRFIAWDVYIDKDAEPKLIEWNALKPDVWINEALIGPIWDPDLLENNH</sequence>
<gene>
    <name evidence="2" type="ORF">ACFPFU_07735</name>
</gene>
<dbReference type="Proteomes" id="UP001595818">
    <property type="component" value="Unassembled WGS sequence"/>
</dbReference>
<keyword evidence="3" id="KW-1185">Reference proteome</keyword>